<proteinExistence type="predicted"/>
<accession>A0A841HXB3</accession>
<name>A0A841HXB3_9DEIO</name>
<gene>
    <name evidence="1" type="ORF">HNR42_000262</name>
</gene>
<evidence type="ECO:0000313" key="1">
    <source>
        <dbReference type="EMBL" id="MBB6096850.1"/>
    </source>
</evidence>
<dbReference type="AlphaFoldDB" id="A0A841HXB3"/>
<evidence type="ECO:0000313" key="2">
    <source>
        <dbReference type="Proteomes" id="UP000569951"/>
    </source>
</evidence>
<dbReference type="RefSeq" id="WP_183983691.1">
    <property type="nucleotide sequence ID" value="NZ_JACHHG010000001.1"/>
</dbReference>
<reference evidence="1 2" key="1">
    <citation type="submission" date="2020-08" db="EMBL/GenBank/DDBJ databases">
        <title>Genomic Encyclopedia of Type Strains, Phase IV (KMG-IV): sequencing the most valuable type-strain genomes for metagenomic binning, comparative biology and taxonomic classification.</title>
        <authorList>
            <person name="Goeker M."/>
        </authorList>
    </citation>
    <scope>NUCLEOTIDE SEQUENCE [LARGE SCALE GENOMIC DNA]</scope>
    <source>
        <strain evidence="1 2">DSM 21458</strain>
    </source>
</reference>
<protein>
    <submittedName>
        <fullName evidence="1">Uncharacterized protein</fullName>
    </submittedName>
</protein>
<keyword evidence="2" id="KW-1185">Reference proteome</keyword>
<dbReference type="Proteomes" id="UP000569951">
    <property type="component" value="Unassembled WGS sequence"/>
</dbReference>
<dbReference type="EMBL" id="JACHHG010000001">
    <property type="protein sequence ID" value="MBB6096850.1"/>
    <property type="molecule type" value="Genomic_DNA"/>
</dbReference>
<comment type="caution">
    <text evidence="1">The sequence shown here is derived from an EMBL/GenBank/DDBJ whole genome shotgun (WGS) entry which is preliminary data.</text>
</comment>
<sequence>MQSRNILDLYRSRPDPTLLFEALCRLNPERFRLRLEGGYLLLSHLPGRSLVVASARRLRQAQRLRTFLHYGLADHGWLPHLEEHEDGTVTATVLDAHADVPHPLGSATLPHDHGALEASTAALALAYLAALEAQPPCAPPPHEQVARS</sequence>
<organism evidence="1 2">
    <name type="scientific">Deinobacterium chartae</name>
    <dbReference type="NCBI Taxonomy" id="521158"/>
    <lineage>
        <taxon>Bacteria</taxon>
        <taxon>Thermotogati</taxon>
        <taxon>Deinococcota</taxon>
        <taxon>Deinococci</taxon>
        <taxon>Deinococcales</taxon>
        <taxon>Deinococcaceae</taxon>
        <taxon>Deinobacterium</taxon>
    </lineage>
</organism>